<gene>
    <name evidence="1" type="ORF">HUV48_09940</name>
</gene>
<sequence>MTVEAQMQSYGPLPADDVFSYAQAITQTLIEAAIEELVTIEFSSGARAQNLHFVFDLHCTGPILQDLGLIISSALSHRGTFLSRRLKEVDRSNRVSAVVIRVQNLPELRIERDDIDVF</sequence>
<dbReference type="AlphaFoldDB" id="A0A850H077"/>
<evidence type="ECO:0000313" key="2">
    <source>
        <dbReference type="Proteomes" id="UP000561438"/>
    </source>
</evidence>
<organism evidence="1 2">
    <name type="scientific">Qipengyuania atrilutea</name>
    <dbReference type="NCBI Taxonomy" id="2744473"/>
    <lineage>
        <taxon>Bacteria</taxon>
        <taxon>Pseudomonadati</taxon>
        <taxon>Pseudomonadota</taxon>
        <taxon>Alphaproteobacteria</taxon>
        <taxon>Sphingomonadales</taxon>
        <taxon>Erythrobacteraceae</taxon>
        <taxon>Qipengyuania</taxon>
    </lineage>
</organism>
<accession>A0A850H077</accession>
<name>A0A850H077_9SPHN</name>
<dbReference type="EMBL" id="JABWGV010000003">
    <property type="protein sequence ID" value="NVD45334.1"/>
    <property type="molecule type" value="Genomic_DNA"/>
</dbReference>
<dbReference type="Proteomes" id="UP000561438">
    <property type="component" value="Unassembled WGS sequence"/>
</dbReference>
<proteinExistence type="predicted"/>
<dbReference type="RefSeq" id="WP_176267627.1">
    <property type="nucleotide sequence ID" value="NZ_JABWGV010000003.1"/>
</dbReference>
<reference evidence="1 2" key="1">
    <citation type="submission" date="2020-06" db="EMBL/GenBank/DDBJ databases">
        <title>Altererythrobacter sp. HHU K3-1.</title>
        <authorList>
            <person name="Zhang D."/>
            <person name="Xue H."/>
        </authorList>
    </citation>
    <scope>NUCLEOTIDE SEQUENCE [LARGE SCALE GENOMIC DNA]</scope>
    <source>
        <strain evidence="1 2">HHU K3-1</strain>
    </source>
</reference>
<protein>
    <submittedName>
        <fullName evidence="1">Uncharacterized protein</fullName>
    </submittedName>
</protein>
<evidence type="ECO:0000313" key="1">
    <source>
        <dbReference type="EMBL" id="NVD45334.1"/>
    </source>
</evidence>
<keyword evidence="2" id="KW-1185">Reference proteome</keyword>
<comment type="caution">
    <text evidence="1">The sequence shown here is derived from an EMBL/GenBank/DDBJ whole genome shotgun (WGS) entry which is preliminary data.</text>
</comment>